<dbReference type="EC" id="2.7.11.1" evidence="2"/>
<evidence type="ECO:0000256" key="6">
    <source>
        <dbReference type="ARBA" id="ARBA00022741"/>
    </source>
</evidence>
<keyword evidence="6 13" id="KW-0547">Nucleotide-binding</keyword>
<dbReference type="GO" id="GO:0005856">
    <property type="term" value="C:cytoskeleton"/>
    <property type="evidence" value="ECO:0007669"/>
    <property type="project" value="UniProtKB-SubCell"/>
</dbReference>
<proteinExistence type="predicted"/>
<accession>A0A7M5V2G7</accession>
<evidence type="ECO:0000313" key="17">
    <source>
        <dbReference type="Proteomes" id="UP000594262"/>
    </source>
</evidence>
<dbReference type="Gene3D" id="1.25.10.10">
    <property type="entry name" value="Leucine-rich Repeat Variant"/>
    <property type="match status" value="1"/>
</dbReference>
<feature type="binding site" evidence="13">
    <location>
        <position position="59"/>
    </location>
    <ligand>
        <name>ATP</name>
        <dbReference type="ChEBI" id="CHEBI:30616"/>
    </ligand>
</feature>
<dbReference type="PANTHER" id="PTHR22983">
    <property type="entry name" value="PROTEIN KINASE RELATED"/>
    <property type="match status" value="1"/>
</dbReference>
<evidence type="ECO:0000256" key="12">
    <source>
        <dbReference type="ARBA" id="ARBA00075375"/>
    </source>
</evidence>
<comment type="catalytic activity">
    <reaction evidence="11">
        <text>L-seryl-[protein] + ATP = O-phospho-L-seryl-[protein] + ADP + H(+)</text>
        <dbReference type="Rhea" id="RHEA:17989"/>
        <dbReference type="Rhea" id="RHEA-COMP:9863"/>
        <dbReference type="Rhea" id="RHEA-COMP:11604"/>
        <dbReference type="ChEBI" id="CHEBI:15378"/>
        <dbReference type="ChEBI" id="CHEBI:29999"/>
        <dbReference type="ChEBI" id="CHEBI:30616"/>
        <dbReference type="ChEBI" id="CHEBI:83421"/>
        <dbReference type="ChEBI" id="CHEBI:456216"/>
        <dbReference type="EC" id="2.7.11.1"/>
    </reaction>
</comment>
<evidence type="ECO:0000256" key="2">
    <source>
        <dbReference type="ARBA" id="ARBA00012513"/>
    </source>
</evidence>
<dbReference type="InterPro" id="IPR011989">
    <property type="entry name" value="ARM-like"/>
</dbReference>
<dbReference type="SUPFAM" id="SSF56112">
    <property type="entry name" value="Protein kinase-like (PK-like)"/>
    <property type="match status" value="1"/>
</dbReference>
<keyword evidence="17" id="KW-1185">Reference proteome</keyword>
<evidence type="ECO:0000256" key="8">
    <source>
        <dbReference type="ARBA" id="ARBA00022840"/>
    </source>
</evidence>
<dbReference type="InterPro" id="IPR008271">
    <property type="entry name" value="Ser/Thr_kinase_AS"/>
</dbReference>
<dbReference type="GO" id="GO:0004674">
    <property type="term" value="F:protein serine/threonine kinase activity"/>
    <property type="evidence" value="ECO:0007669"/>
    <property type="project" value="UniProtKB-KW"/>
</dbReference>
<dbReference type="FunFam" id="1.10.510.10:FF:000292">
    <property type="entry name" value="Serine/threonine-protein kinase 36"/>
    <property type="match status" value="1"/>
</dbReference>
<evidence type="ECO:0000256" key="5">
    <source>
        <dbReference type="ARBA" id="ARBA00022679"/>
    </source>
</evidence>
<feature type="compositionally biased region" description="Basic and acidic residues" evidence="14">
    <location>
        <begin position="455"/>
        <end position="473"/>
    </location>
</feature>
<dbReference type="GO" id="GO:0005737">
    <property type="term" value="C:cytoplasm"/>
    <property type="evidence" value="ECO:0007669"/>
    <property type="project" value="TreeGrafter"/>
</dbReference>
<keyword evidence="3" id="KW-0963">Cytoplasm</keyword>
<comment type="catalytic activity">
    <reaction evidence="10">
        <text>L-threonyl-[protein] + ATP = O-phospho-L-threonyl-[protein] + ADP + H(+)</text>
        <dbReference type="Rhea" id="RHEA:46608"/>
        <dbReference type="Rhea" id="RHEA-COMP:11060"/>
        <dbReference type="Rhea" id="RHEA-COMP:11605"/>
        <dbReference type="ChEBI" id="CHEBI:15378"/>
        <dbReference type="ChEBI" id="CHEBI:30013"/>
        <dbReference type="ChEBI" id="CHEBI:30616"/>
        <dbReference type="ChEBI" id="CHEBI:61977"/>
        <dbReference type="ChEBI" id="CHEBI:456216"/>
        <dbReference type="EC" id="2.7.11.1"/>
    </reaction>
</comment>
<dbReference type="GO" id="GO:0007224">
    <property type="term" value="P:smoothened signaling pathway"/>
    <property type="evidence" value="ECO:0007669"/>
    <property type="project" value="TreeGrafter"/>
</dbReference>
<dbReference type="PROSITE" id="PS00108">
    <property type="entry name" value="PROTEIN_KINASE_ST"/>
    <property type="match status" value="1"/>
</dbReference>
<dbReference type="PROSITE" id="PS00107">
    <property type="entry name" value="PROTEIN_KINASE_ATP"/>
    <property type="match status" value="1"/>
</dbReference>
<feature type="compositionally biased region" description="Basic and acidic residues" evidence="14">
    <location>
        <begin position="326"/>
        <end position="362"/>
    </location>
</feature>
<dbReference type="Pfam" id="PF00069">
    <property type="entry name" value="Pkinase"/>
    <property type="match status" value="1"/>
</dbReference>
<feature type="compositionally biased region" description="Basic and acidic residues" evidence="14">
    <location>
        <begin position="304"/>
        <end position="314"/>
    </location>
</feature>
<dbReference type="SUPFAM" id="SSF48371">
    <property type="entry name" value="ARM repeat"/>
    <property type="match status" value="1"/>
</dbReference>
<evidence type="ECO:0000256" key="7">
    <source>
        <dbReference type="ARBA" id="ARBA00022777"/>
    </source>
</evidence>
<keyword evidence="4" id="KW-0723">Serine/threonine-protein kinase</keyword>
<keyword evidence="7" id="KW-0418">Kinase</keyword>
<dbReference type="InterPro" id="IPR000719">
    <property type="entry name" value="Prot_kinase_dom"/>
</dbReference>
<dbReference type="SMART" id="SM00220">
    <property type="entry name" value="S_TKc"/>
    <property type="match status" value="1"/>
</dbReference>
<comment type="subcellular location">
    <subcellularLocation>
        <location evidence="1">Cytoplasm</location>
        <location evidence="1">Cytoskeleton</location>
    </subcellularLocation>
</comment>
<dbReference type="Pfam" id="PF00514">
    <property type="entry name" value="Arm"/>
    <property type="match status" value="1"/>
</dbReference>
<feature type="domain" description="Protein kinase" evidence="15">
    <location>
        <begin position="30"/>
        <end position="280"/>
    </location>
</feature>
<dbReference type="EnsemblMetazoa" id="CLYHEMT002412.1">
    <property type="protein sequence ID" value="CLYHEMP002412.1"/>
    <property type="gene ID" value="CLYHEMG002412"/>
</dbReference>
<dbReference type="PANTHER" id="PTHR22983:SF6">
    <property type="entry name" value="SERINE_THREONINE-PROTEIN KINASE 36"/>
    <property type="match status" value="1"/>
</dbReference>
<dbReference type="SMART" id="SM00185">
    <property type="entry name" value="ARM"/>
    <property type="match status" value="3"/>
</dbReference>
<dbReference type="FunFam" id="3.30.200.20:FF:000042">
    <property type="entry name" value="Aurora kinase A"/>
    <property type="match status" value="1"/>
</dbReference>
<evidence type="ECO:0000256" key="14">
    <source>
        <dbReference type="SAM" id="MobiDB-lite"/>
    </source>
</evidence>
<evidence type="ECO:0000256" key="11">
    <source>
        <dbReference type="ARBA" id="ARBA00048679"/>
    </source>
</evidence>
<organism evidence="16 17">
    <name type="scientific">Clytia hemisphaerica</name>
    <dbReference type="NCBI Taxonomy" id="252671"/>
    <lineage>
        <taxon>Eukaryota</taxon>
        <taxon>Metazoa</taxon>
        <taxon>Cnidaria</taxon>
        <taxon>Hydrozoa</taxon>
        <taxon>Hydroidolina</taxon>
        <taxon>Leptothecata</taxon>
        <taxon>Obeliida</taxon>
        <taxon>Clytiidae</taxon>
        <taxon>Clytia</taxon>
    </lineage>
</organism>
<dbReference type="InterPro" id="IPR000225">
    <property type="entry name" value="Armadillo"/>
</dbReference>
<evidence type="ECO:0000256" key="1">
    <source>
        <dbReference type="ARBA" id="ARBA00004245"/>
    </source>
</evidence>
<dbReference type="Gene3D" id="1.10.510.10">
    <property type="entry name" value="Transferase(Phosphotransferase) domain 1"/>
    <property type="match status" value="1"/>
</dbReference>
<evidence type="ECO:0000256" key="4">
    <source>
        <dbReference type="ARBA" id="ARBA00022527"/>
    </source>
</evidence>
<name>A0A7M5V2G7_9CNID</name>
<evidence type="ECO:0000256" key="10">
    <source>
        <dbReference type="ARBA" id="ARBA00047899"/>
    </source>
</evidence>
<dbReference type="PROSITE" id="PS50011">
    <property type="entry name" value="PROTEIN_KINASE_DOM"/>
    <property type="match status" value="1"/>
</dbReference>
<keyword evidence="5" id="KW-0808">Transferase</keyword>
<protein>
    <recommendedName>
        <fullName evidence="2">non-specific serine/threonine protein kinase</fullName>
        <ecNumber evidence="2">2.7.11.1</ecNumber>
    </recommendedName>
    <alternativeName>
        <fullName evidence="12">Fused homolog</fullName>
    </alternativeName>
</protein>
<dbReference type="OrthoDB" id="266718at2759"/>
<evidence type="ECO:0000259" key="15">
    <source>
        <dbReference type="PROSITE" id="PS50011"/>
    </source>
</evidence>
<dbReference type="Proteomes" id="UP000594262">
    <property type="component" value="Unplaced"/>
</dbReference>
<dbReference type="InterPro" id="IPR017441">
    <property type="entry name" value="Protein_kinase_ATP_BS"/>
</dbReference>
<evidence type="ECO:0000256" key="13">
    <source>
        <dbReference type="PROSITE-ProRule" id="PRU10141"/>
    </source>
</evidence>
<sequence>GKGSCEFSTARKVNKQDIFKKMMPKMACDYHVLDLIGEGSFGKVYKGRKKHTGQLVALKFIPKNNRSQKELKNLHREIEIMSKLKHKNIVSLLDSFETEREVCVVIEYAEGELFQILEDDLKIPEAQVQKIAAQLCEALYYLHSHRILHRDMKPQNILLTKTGDVKLCDFGFARAMSFQTLVLTSIKGTPLYMSPELVEEKPYDHTSDLWSLGCILYELYVGNPPFYTNSIFQLVSLIKKDPIKWPSDMNPVFRNFLEGLLTKDPTQRATWPKLLFHPFIRDFINVDSLEAGPIPPSAFQPDKTAVKKAREMKQMQKKKGPSWVERLQKNQNKENKKDGKNNEEETERRGESTKKEEEKQQNKEVTSSQKPALVQMSQKERLQERISRKASTIEDDEKSKQTEKDSLMDMSTAISPMDANHGRISTDFSREAEIDRLLTAGSSRTTDVAMEMVKTEDEQKQQTSMMKDEKEKQSSTTDEDMDEEWNLTLEYTETFRKLNNLKEIEEFMQGNDGRIKEGLNEALDQVYQGIMEGGSRLKLILCIIRNCIDSKVSDDSKIDLICNCDILQQSPEMIQKFTVTKDITENWYLSCLVDIVDLLNLIFQILKTSSRKTLFDIGSYFESFLGCLKYPHDKHHRLKMSVLKTMDSLFKASPENNKAILNSNEIIEFLTMKQLARLQPLRSSIYFIVSKIIQTDKSMDINVNQLFIKGQAKWILDSVTSDLNHQLNIEQACRMLQIIITDEAVLTYLLKHVPNISILLTANQSHASKEQLLRLILLMHSSLKKTTTFKLPSVQTLQTEYLKLPLDETEDRYEQSILLTNESLFFLLISFQQSQNTKDNNLLHQQFAKKMITTKTTSPDIELPMKYGFYDGLISLFTQIEGLCEDSILQILNQIIYCLAEDSMEEDQPYQYFKWNLISYQSLSQLVSLLVNIFSKFPSSFYSRIAENDLPSLMFVVSALLQIKDDEKVKYCSGNGLTDNIDRVDTLTENVIKILCLPFALDLDQSLLYEILCSLYQSSTIGSLFFLLSKPSMIDNQEETSIVVGLIARLVLTDEMFISQLKSLLNGPENFDMLFKDLLFSSSDNAIRCDVLAVMSHLARQSADTSRVVSRIFEQENGFSRLFLLLHDEDSRLVVRAAMVIANTLKHSSDLYGDIVRMKVHPTLFELLQSQDAAIRKAISLIIGNLAYHNDELYHILSSCISILVHLLNDNIPKIRSNAAVALGNLVRHSPILFPTLIENKVPVRLLDCACSDEDTQVQEHALWALRLYFRNTQCKKILINAGLQDKLDFFMASSTPSSSNVSRASSAHSTFSVSASRHCQKLLSKIPSLKEE</sequence>
<dbReference type="InterPro" id="IPR016024">
    <property type="entry name" value="ARM-type_fold"/>
</dbReference>
<dbReference type="InterPro" id="IPR011009">
    <property type="entry name" value="Kinase-like_dom_sf"/>
</dbReference>
<feature type="compositionally biased region" description="Basic and acidic residues" evidence="14">
    <location>
        <begin position="378"/>
        <end position="387"/>
    </location>
</feature>
<dbReference type="CDD" id="cd14002">
    <property type="entry name" value="STKc_STK36"/>
    <property type="match status" value="1"/>
</dbReference>
<evidence type="ECO:0000256" key="3">
    <source>
        <dbReference type="ARBA" id="ARBA00022490"/>
    </source>
</evidence>
<dbReference type="GO" id="GO:0005524">
    <property type="term" value="F:ATP binding"/>
    <property type="evidence" value="ECO:0007669"/>
    <property type="project" value="UniProtKB-UniRule"/>
</dbReference>
<feature type="region of interest" description="Disordered" evidence="14">
    <location>
        <begin position="455"/>
        <end position="482"/>
    </location>
</feature>
<evidence type="ECO:0000256" key="9">
    <source>
        <dbReference type="ARBA" id="ARBA00023212"/>
    </source>
</evidence>
<feature type="region of interest" description="Disordered" evidence="14">
    <location>
        <begin position="292"/>
        <end position="405"/>
    </location>
</feature>
<keyword evidence="9" id="KW-0206">Cytoskeleton</keyword>
<keyword evidence="8 13" id="KW-0067">ATP-binding</keyword>
<reference evidence="16" key="1">
    <citation type="submission" date="2021-01" db="UniProtKB">
        <authorList>
            <consortium name="EnsemblMetazoa"/>
        </authorList>
    </citation>
    <scope>IDENTIFICATION</scope>
</reference>
<evidence type="ECO:0000313" key="16">
    <source>
        <dbReference type="EnsemblMetazoa" id="CLYHEMP002412.1"/>
    </source>
</evidence>